<organism evidence="2 3">
    <name type="scientific">Mucilaginibacter gracilis</name>
    <dbReference type="NCBI Taxonomy" id="423350"/>
    <lineage>
        <taxon>Bacteria</taxon>
        <taxon>Pseudomonadati</taxon>
        <taxon>Bacteroidota</taxon>
        <taxon>Sphingobacteriia</taxon>
        <taxon>Sphingobacteriales</taxon>
        <taxon>Sphingobacteriaceae</taxon>
        <taxon>Mucilaginibacter</taxon>
    </lineage>
</organism>
<dbReference type="Proteomes" id="UP000268007">
    <property type="component" value="Unassembled WGS sequence"/>
</dbReference>
<feature type="chain" id="PRO_5019845014" description="GLPGLI family protein" evidence="1">
    <location>
        <begin position="19"/>
        <end position="209"/>
    </location>
</feature>
<gene>
    <name evidence="2" type="ORF">BDD43_2524</name>
</gene>
<evidence type="ECO:0000313" key="2">
    <source>
        <dbReference type="EMBL" id="RKR82348.1"/>
    </source>
</evidence>
<name>A0A495J1Y8_9SPHI</name>
<keyword evidence="3" id="KW-1185">Reference proteome</keyword>
<dbReference type="RefSeq" id="WP_121197962.1">
    <property type="nucleotide sequence ID" value="NZ_RBKU01000001.1"/>
</dbReference>
<evidence type="ECO:0000313" key="3">
    <source>
        <dbReference type="Proteomes" id="UP000268007"/>
    </source>
</evidence>
<evidence type="ECO:0008006" key="4">
    <source>
        <dbReference type="Google" id="ProtNLM"/>
    </source>
</evidence>
<evidence type="ECO:0000256" key="1">
    <source>
        <dbReference type="SAM" id="SignalP"/>
    </source>
</evidence>
<feature type="signal peptide" evidence="1">
    <location>
        <begin position="1"/>
        <end position="18"/>
    </location>
</feature>
<protein>
    <recommendedName>
        <fullName evidence="4">GLPGLI family protein</fullName>
    </recommendedName>
</protein>
<dbReference type="EMBL" id="RBKU01000001">
    <property type="protein sequence ID" value="RKR82348.1"/>
    <property type="molecule type" value="Genomic_DNA"/>
</dbReference>
<comment type="caution">
    <text evidence="2">The sequence shown here is derived from an EMBL/GenBank/DDBJ whole genome shotgun (WGS) entry which is preliminary data.</text>
</comment>
<dbReference type="OrthoDB" id="1377129at2"/>
<reference evidence="2 3" key="1">
    <citation type="submission" date="2018-10" db="EMBL/GenBank/DDBJ databases">
        <title>Genomic Encyclopedia of Archaeal and Bacterial Type Strains, Phase II (KMG-II): from individual species to whole genera.</title>
        <authorList>
            <person name="Goeker M."/>
        </authorList>
    </citation>
    <scope>NUCLEOTIDE SEQUENCE [LARGE SCALE GENOMIC DNA]</scope>
    <source>
        <strain evidence="2 3">DSM 18602</strain>
    </source>
</reference>
<accession>A0A495J1Y8</accession>
<sequence>MRSFIITICLSFCSLLLAAQSFEGTIVYHNNYKSKLPNVTDEKFSEMMGSTQNYSVKDGNYKSTTNGTLLQWQLYNKSDKKLYTKVSSSAAILWNDATVYADTVLSTEINKGVAEILGYKCDELILHCKSGTQKYYFNTKISADSKQYIGHAYGNWYTVISKTNAIPLKIIMDTNQFSFESTATAVKAAKLDNTLFQLPAGALTVKSPY</sequence>
<proteinExistence type="predicted"/>
<dbReference type="AlphaFoldDB" id="A0A495J1Y8"/>
<keyword evidence="1" id="KW-0732">Signal</keyword>